<reference evidence="1" key="1">
    <citation type="journal article" date="2019" name="Sci. Rep.">
        <title>Draft genome of Tanacetum cinerariifolium, the natural source of mosquito coil.</title>
        <authorList>
            <person name="Yamashiro T."/>
            <person name="Shiraishi A."/>
            <person name="Satake H."/>
            <person name="Nakayama K."/>
        </authorList>
    </citation>
    <scope>NUCLEOTIDE SEQUENCE</scope>
</reference>
<dbReference type="EMBL" id="BKCJ011353434">
    <property type="protein sequence ID" value="GFD24570.1"/>
    <property type="molecule type" value="Genomic_DNA"/>
</dbReference>
<feature type="non-terminal residue" evidence="1">
    <location>
        <position position="188"/>
    </location>
</feature>
<sequence length="188" mass="21831">EIEYFLNHDPINKMDYILKDLIDESNLVDPNDNLFDTIPEMFTDEHALDYSSPPLYDEYDDDLDEFESDTDDAYNDPFDSKEEKINESKLLIDGLDLPRSSDFLPSPKYDSFFFEDFSKVDALPSTNNEDKVFNPCLLIHENLSKDIVQAIPDKNVKKIDISHASLILEDFDPPLYELPFHKEVPDPE</sequence>
<comment type="caution">
    <text evidence="1">The sequence shown here is derived from an EMBL/GenBank/DDBJ whole genome shotgun (WGS) entry which is preliminary data.</text>
</comment>
<organism evidence="1">
    <name type="scientific">Tanacetum cinerariifolium</name>
    <name type="common">Dalmatian daisy</name>
    <name type="synonym">Chrysanthemum cinerariifolium</name>
    <dbReference type="NCBI Taxonomy" id="118510"/>
    <lineage>
        <taxon>Eukaryota</taxon>
        <taxon>Viridiplantae</taxon>
        <taxon>Streptophyta</taxon>
        <taxon>Embryophyta</taxon>
        <taxon>Tracheophyta</taxon>
        <taxon>Spermatophyta</taxon>
        <taxon>Magnoliopsida</taxon>
        <taxon>eudicotyledons</taxon>
        <taxon>Gunneridae</taxon>
        <taxon>Pentapetalae</taxon>
        <taxon>asterids</taxon>
        <taxon>campanulids</taxon>
        <taxon>Asterales</taxon>
        <taxon>Asteraceae</taxon>
        <taxon>Asteroideae</taxon>
        <taxon>Anthemideae</taxon>
        <taxon>Anthemidinae</taxon>
        <taxon>Tanacetum</taxon>
    </lineage>
</organism>
<protein>
    <recommendedName>
        <fullName evidence="2">Reverse transcriptase domain-containing protein</fullName>
    </recommendedName>
</protein>
<evidence type="ECO:0008006" key="2">
    <source>
        <dbReference type="Google" id="ProtNLM"/>
    </source>
</evidence>
<accession>A0A699UPZ3</accession>
<gene>
    <name evidence="1" type="ORF">Tci_896539</name>
</gene>
<proteinExistence type="predicted"/>
<evidence type="ECO:0000313" key="1">
    <source>
        <dbReference type="EMBL" id="GFD24570.1"/>
    </source>
</evidence>
<dbReference type="AlphaFoldDB" id="A0A699UPZ3"/>
<feature type="non-terminal residue" evidence="1">
    <location>
        <position position="1"/>
    </location>
</feature>
<name>A0A699UPZ3_TANCI</name>